<reference evidence="2" key="1">
    <citation type="journal article" date="2013" name="Nat. Genet.">
        <title>The draft genomes of soft-shell turtle and green sea turtle yield insights into the development and evolution of the turtle-specific body plan.</title>
        <authorList>
            <person name="Wang Z."/>
            <person name="Pascual-Anaya J."/>
            <person name="Zadissa A."/>
            <person name="Li W."/>
            <person name="Niimura Y."/>
            <person name="Huang Z."/>
            <person name="Li C."/>
            <person name="White S."/>
            <person name="Xiong Z."/>
            <person name="Fang D."/>
            <person name="Wang B."/>
            <person name="Ming Y."/>
            <person name="Chen Y."/>
            <person name="Zheng Y."/>
            <person name="Kuraku S."/>
            <person name="Pignatelli M."/>
            <person name="Herrero J."/>
            <person name="Beal K."/>
            <person name="Nozawa M."/>
            <person name="Li Q."/>
            <person name="Wang J."/>
            <person name="Zhang H."/>
            <person name="Yu L."/>
            <person name="Shigenobu S."/>
            <person name="Wang J."/>
            <person name="Liu J."/>
            <person name="Flicek P."/>
            <person name="Searle S."/>
            <person name="Wang J."/>
            <person name="Kuratani S."/>
            <person name="Yin Y."/>
            <person name="Aken B."/>
            <person name="Zhang G."/>
            <person name="Irie N."/>
        </authorList>
    </citation>
    <scope>NUCLEOTIDE SEQUENCE [LARGE SCALE GENOMIC DNA]</scope>
</reference>
<sequence length="252" mass="28998">MAHLDYHDKRFPPPGSPADLQGAGGGELLLFLREGDGSCEKRRMEGPSLVSKSCYLEPLSVENLLQMRSKLESKGKMTRELRAHFNGVLKMVQECEFVQNDAKKVIKCNQEDLKYLYSDGEDKIFVFCHNGEPPYIGKERDSDRYLCPSPPETELLSIRHLLSAMSRLESQERMTSELRTCFEHALENFRQEPSFIQGNARLVICYEEKEFHFVSGNGENEFMVYLEDGKPRYESRVLGWGAYLFKMLASLF</sequence>
<dbReference type="EMBL" id="KB492405">
    <property type="protein sequence ID" value="EMP41396.1"/>
    <property type="molecule type" value="Genomic_DNA"/>
</dbReference>
<accession>M7BU87</accession>
<dbReference type="Proteomes" id="UP000031443">
    <property type="component" value="Unassembled WGS sequence"/>
</dbReference>
<evidence type="ECO:0000313" key="1">
    <source>
        <dbReference type="EMBL" id="EMP41396.1"/>
    </source>
</evidence>
<keyword evidence="2" id="KW-1185">Reference proteome</keyword>
<evidence type="ECO:0000313" key="2">
    <source>
        <dbReference type="Proteomes" id="UP000031443"/>
    </source>
</evidence>
<name>M7BU87_CHEMY</name>
<protein>
    <submittedName>
        <fullName evidence="1">Uncharacterized protein</fullName>
    </submittedName>
</protein>
<organism evidence="1 2">
    <name type="scientific">Chelonia mydas</name>
    <name type="common">Green sea-turtle</name>
    <name type="synonym">Chelonia agassizi</name>
    <dbReference type="NCBI Taxonomy" id="8469"/>
    <lineage>
        <taxon>Eukaryota</taxon>
        <taxon>Metazoa</taxon>
        <taxon>Chordata</taxon>
        <taxon>Craniata</taxon>
        <taxon>Vertebrata</taxon>
        <taxon>Euteleostomi</taxon>
        <taxon>Archelosauria</taxon>
        <taxon>Testudinata</taxon>
        <taxon>Testudines</taxon>
        <taxon>Cryptodira</taxon>
        <taxon>Durocryptodira</taxon>
        <taxon>Americhelydia</taxon>
        <taxon>Chelonioidea</taxon>
        <taxon>Cheloniidae</taxon>
        <taxon>Chelonia</taxon>
    </lineage>
</organism>
<proteinExistence type="predicted"/>
<gene>
    <name evidence="1" type="ORF">UY3_01360</name>
</gene>
<dbReference type="OrthoDB" id="9420366at2759"/>
<dbReference type="AlphaFoldDB" id="M7BU87"/>